<organism evidence="3 4">
    <name type="scientific">Streptomyces virginiae</name>
    <name type="common">Streptomyces cinnamonensis</name>
    <dbReference type="NCBI Taxonomy" id="1961"/>
    <lineage>
        <taxon>Bacteria</taxon>
        <taxon>Bacillati</taxon>
        <taxon>Actinomycetota</taxon>
        <taxon>Actinomycetes</taxon>
        <taxon>Kitasatosporales</taxon>
        <taxon>Streptomycetaceae</taxon>
        <taxon>Streptomyces</taxon>
    </lineage>
</organism>
<protein>
    <recommendedName>
        <fullName evidence="2">STAS domain-containing protein</fullName>
    </recommendedName>
</protein>
<name>A0ABQ3NPL6_STRVG</name>
<keyword evidence="4" id="KW-1185">Reference proteome</keyword>
<evidence type="ECO:0000259" key="2">
    <source>
        <dbReference type="PROSITE" id="PS50801"/>
    </source>
</evidence>
<feature type="region of interest" description="Disordered" evidence="1">
    <location>
        <begin position="1"/>
        <end position="24"/>
    </location>
</feature>
<dbReference type="RefSeq" id="WP_030652719.1">
    <property type="nucleotide sequence ID" value="NZ_BMRU01000018.1"/>
</dbReference>
<proteinExistence type="predicted"/>
<dbReference type="PROSITE" id="PS50801">
    <property type="entry name" value="STAS"/>
    <property type="match status" value="1"/>
</dbReference>
<evidence type="ECO:0000313" key="4">
    <source>
        <dbReference type="Proteomes" id="UP000660554"/>
    </source>
</evidence>
<dbReference type="EMBL" id="BNDV01000008">
    <property type="protein sequence ID" value="GHI14718.1"/>
    <property type="molecule type" value="Genomic_DNA"/>
</dbReference>
<gene>
    <name evidence="3" type="ORF">Scinn_41810</name>
</gene>
<dbReference type="CDD" id="cd07043">
    <property type="entry name" value="STAS_anti-anti-sigma_factors"/>
    <property type="match status" value="1"/>
</dbReference>
<evidence type="ECO:0000256" key="1">
    <source>
        <dbReference type="SAM" id="MobiDB-lite"/>
    </source>
</evidence>
<accession>A0ABQ3NPL6</accession>
<feature type="domain" description="STAS" evidence="2">
    <location>
        <begin position="34"/>
        <end position="128"/>
    </location>
</feature>
<dbReference type="Gene3D" id="3.30.750.24">
    <property type="entry name" value="STAS domain"/>
    <property type="match status" value="1"/>
</dbReference>
<evidence type="ECO:0000313" key="3">
    <source>
        <dbReference type="EMBL" id="GHI14718.1"/>
    </source>
</evidence>
<dbReference type="SUPFAM" id="SSF52091">
    <property type="entry name" value="SpoIIaa-like"/>
    <property type="match status" value="1"/>
</dbReference>
<dbReference type="InterPro" id="IPR058548">
    <property type="entry name" value="MlaB-like_STAS"/>
</dbReference>
<dbReference type="InterPro" id="IPR036513">
    <property type="entry name" value="STAS_dom_sf"/>
</dbReference>
<reference evidence="4" key="1">
    <citation type="submission" date="2020-09" db="EMBL/GenBank/DDBJ databases">
        <title>Whole genome shotgun sequence of Streptomyces cinnamonensis NBRC 15873.</title>
        <authorList>
            <person name="Komaki H."/>
            <person name="Tamura T."/>
        </authorList>
    </citation>
    <scope>NUCLEOTIDE SEQUENCE [LARGE SCALE GENOMIC DNA]</scope>
    <source>
        <strain evidence="4">NBRC 15873</strain>
    </source>
</reference>
<dbReference type="GeneID" id="86951898"/>
<dbReference type="Pfam" id="PF13466">
    <property type="entry name" value="STAS_2"/>
    <property type="match status" value="1"/>
</dbReference>
<comment type="caution">
    <text evidence="3">The sequence shown here is derived from an EMBL/GenBank/DDBJ whole genome shotgun (WGS) entry which is preliminary data.</text>
</comment>
<dbReference type="Proteomes" id="UP000660554">
    <property type="component" value="Unassembled WGS sequence"/>
</dbReference>
<sequence length="128" mass="13943">MRPHPRTPGMPRIAPRHPAAGPPAVVRGVEDALAESESERQTDHTRIEVRGELDLDTIHVLAEALTAADGPVVIDLHRVTFADCTLVHALLGALPHHELTLTDRVPTQVHRLLDASGTRHRFTFSPAA</sequence>
<dbReference type="InterPro" id="IPR002645">
    <property type="entry name" value="STAS_dom"/>
</dbReference>